<dbReference type="PANTHER" id="PTHR46390">
    <property type="entry name" value="MANNOSE-1-PHOSPHATE GUANYLYLTRANSFERASE"/>
    <property type="match status" value="1"/>
</dbReference>
<dbReference type="AlphaFoldDB" id="A0A6G3ZWG7"/>
<protein>
    <recommendedName>
        <fullName evidence="1">Nucleotidyl transferase domain-containing protein</fullName>
    </recommendedName>
</protein>
<dbReference type="GO" id="GO:0009298">
    <property type="term" value="P:GDP-mannose biosynthetic process"/>
    <property type="evidence" value="ECO:0007669"/>
    <property type="project" value="TreeGrafter"/>
</dbReference>
<dbReference type="InterPro" id="IPR029044">
    <property type="entry name" value="Nucleotide-diphossugar_trans"/>
</dbReference>
<sequence length="258" mass="28942">MKIILLSGGSGKRLWPLSNDYRSKQFIKVMGTDNPMHECQTSMLQRVWAHLNVNDLADSVVITASGIQQEVIQSQLGDEVPLVLEPVKRDTFPAISLASSFLHTHKNVRDDEVIVVMPVDVDADEGFYASIKQLAIEFEVSKANIGLIGLNPTHPSEKFGYILTEPFQKHATLLKVDRFVEKPSNVEASNLISLGALWNCGVFAFRLGYLLGRLEAENWPTQYEDLLTKYHLMPAISFAYQIYIIGTDLLGVNEYSRD</sequence>
<organism evidence="2">
    <name type="scientific">Paenibacillus sp. SYP-B3998</name>
    <dbReference type="NCBI Taxonomy" id="2678564"/>
    <lineage>
        <taxon>Bacteria</taxon>
        <taxon>Bacillati</taxon>
        <taxon>Bacillota</taxon>
        <taxon>Bacilli</taxon>
        <taxon>Bacillales</taxon>
        <taxon>Paenibacillaceae</taxon>
        <taxon>Paenibacillus</taxon>
    </lineage>
</organism>
<dbReference type="GO" id="GO:0004475">
    <property type="term" value="F:mannose-1-phosphate guanylyltransferase (GTP) activity"/>
    <property type="evidence" value="ECO:0007669"/>
    <property type="project" value="TreeGrafter"/>
</dbReference>
<dbReference type="InterPro" id="IPR051161">
    <property type="entry name" value="Mannose-6P_isomerase_type2"/>
</dbReference>
<name>A0A6G3ZWG7_9BACL</name>
<accession>A0A6G3ZWG7</accession>
<evidence type="ECO:0000313" key="2">
    <source>
        <dbReference type="EMBL" id="NEW06388.1"/>
    </source>
</evidence>
<proteinExistence type="predicted"/>
<comment type="caution">
    <text evidence="2">The sequence shown here is derived from an EMBL/GenBank/DDBJ whole genome shotgun (WGS) entry which is preliminary data.</text>
</comment>
<dbReference type="RefSeq" id="WP_163945112.1">
    <property type="nucleotide sequence ID" value="NZ_JAAIKC010000002.1"/>
</dbReference>
<dbReference type="Pfam" id="PF00483">
    <property type="entry name" value="NTP_transferase"/>
    <property type="match status" value="1"/>
</dbReference>
<dbReference type="InterPro" id="IPR005835">
    <property type="entry name" value="NTP_transferase_dom"/>
</dbReference>
<feature type="domain" description="Nucleotidyl transferase" evidence="1">
    <location>
        <begin position="3"/>
        <end position="210"/>
    </location>
</feature>
<dbReference type="PANTHER" id="PTHR46390:SF1">
    <property type="entry name" value="MANNOSE-1-PHOSPHATE GUANYLYLTRANSFERASE"/>
    <property type="match status" value="1"/>
</dbReference>
<evidence type="ECO:0000259" key="1">
    <source>
        <dbReference type="Pfam" id="PF00483"/>
    </source>
</evidence>
<dbReference type="SUPFAM" id="SSF53448">
    <property type="entry name" value="Nucleotide-diphospho-sugar transferases"/>
    <property type="match status" value="1"/>
</dbReference>
<dbReference type="Gene3D" id="3.90.550.10">
    <property type="entry name" value="Spore Coat Polysaccharide Biosynthesis Protein SpsA, Chain A"/>
    <property type="match status" value="1"/>
</dbReference>
<reference evidence="2" key="1">
    <citation type="submission" date="2020-02" db="EMBL/GenBank/DDBJ databases">
        <authorList>
            <person name="Shen X.-R."/>
            <person name="Zhang Y.-X."/>
        </authorList>
    </citation>
    <scope>NUCLEOTIDE SEQUENCE</scope>
    <source>
        <strain evidence="2">SYP-B3998</strain>
    </source>
</reference>
<gene>
    <name evidence="2" type="ORF">GK047_10230</name>
</gene>
<dbReference type="EMBL" id="JAAIKC010000002">
    <property type="protein sequence ID" value="NEW06388.1"/>
    <property type="molecule type" value="Genomic_DNA"/>
</dbReference>